<feature type="transmembrane region" description="Helical" evidence="1">
    <location>
        <begin position="907"/>
        <end position="930"/>
    </location>
</feature>
<comment type="caution">
    <text evidence="2">The sequence shown here is derived from an EMBL/GenBank/DDBJ whole genome shotgun (WGS) entry which is preliminary data.</text>
</comment>
<reference evidence="3" key="1">
    <citation type="journal article" date="2019" name="Int. J. Syst. Evol. Microbiol.">
        <title>The Global Catalogue of Microorganisms (GCM) 10K type strain sequencing project: providing services to taxonomists for standard genome sequencing and annotation.</title>
        <authorList>
            <consortium name="The Broad Institute Genomics Platform"/>
            <consortium name="The Broad Institute Genome Sequencing Center for Infectious Disease"/>
            <person name="Wu L."/>
            <person name="Ma J."/>
        </authorList>
    </citation>
    <scope>NUCLEOTIDE SEQUENCE [LARGE SCALE GENOMIC DNA]</scope>
    <source>
        <strain evidence="3">CGMCC 1.16226</strain>
    </source>
</reference>
<dbReference type="SUPFAM" id="SSF82693">
    <property type="entry name" value="Multidrug efflux transporter AcrB pore domain, PN1, PN2, PC1 and PC2 subdomains"/>
    <property type="match status" value="2"/>
</dbReference>
<dbReference type="InterPro" id="IPR001036">
    <property type="entry name" value="Acrflvin-R"/>
</dbReference>
<dbReference type="SUPFAM" id="SSF82714">
    <property type="entry name" value="Multidrug efflux transporter AcrB TolC docking domain, DN and DC subdomains"/>
    <property type="match status" value="2"/>
</dbReference>
<protein>
    <submittedName>
        <fullName evidence="2">Efflux RND transporter permease subunit</fullName>
    </submittedName>
</protein>
<feature type="transmembrane region" description="Helical" evidence="1">
    <location>
        <begin position="344"/>
        <end position="377"/>
    </location>
</feature>
<feature type="transmembrane region" description="Helical" evidence="1">
    <location>
        <begin position="856"/>
        <end position="875"/>
    </location>
</feature>
<dbReference type="RefSeq" id="WP_095088727.1">
    <property type="nucleotide sequence ID" value="NZ_JBHUGY010000028.1"/>
</dbReference>
<keyword evidence="3" id="KW-1185">Reference proteome</keyword>
<feature type="transmembrane region" description="Helical" evidence="1">
    <location>
        <begin position="463"/>
        <end position="492"/>
    </location>
</feature>
<gene>
    <name evidence="2" type="ORF">ACFSQT_19020</name>
</gene>
<organism evidence="2 3">
    <name type="scientific">Mesorhizobium calcicola</name>
    <dbReference type="NCBI Taxonomy" id="1300310"/>
    <lineage>
        <taxon>Bacteria</taxon>
        <taxon>Pseudomonadati</taxon>
        <taxon>Pseudomonadota</taxon>
        <taxon>Alphaproteobacteria</taxon>
        <taxon>Hyphomicrobiales</taxon>
        <taxon>Phyllobacteriaceae</taxon>
        <taxon>Mesorhizobium</taxon>
    </lineage>
</organism>
<dbReference type="Proteomes" id="UP001597349">
    <property type="component" value="Unassembled WGS sequence"/>
</dbReference>
<dbReference type="Gene3D" id="3.30.2090.10">
    <property type="entry name" value="Multidrug efflux transporter AcrB TolC docking domain, DN and DC subdomains"/>
    <property type="match status" value="2"/>
</dbReference>
<name>A0ABW4WFW1_9HYPH</name>
<evidence type="ECO:0000313" key="2">
    <source>
        <dbReference type="EMBL" id="MFD2055066.1"/>
    </source>
</evidence>
<dbReference type="Gene3D" id="3.30.70.1430">
    <property type="entry name" value="Multidrug efflux transporter AcrB pore domain"/>
    <property type="match status" value="2"/>
</dbReference>
<feature type="transmembrane region" description="Helical" evidence="1">
    <location>
        <begin position="522"/>
        <end position="542"/>
    </location>
</feature>
<dbReference type="PRINTS" id="PR00702">
    <property type="entry name" value="ACRIFLAVINRP"/>
</dbReference>
<dbReference type="Gene3D" id="3.30.70.1320">
    <property type="entry name" value="Multidrug efflux transporter AcrB pore domain like"/>
    <property type="match status" value="1"/>
</dbReference>
<evidence type="ECO:0000256" key="1">
    <source>
        <dbReference type="SAM" id="Phobius"/>
    </source>
</evidence>
<feature type="transmembrane region" description="Helical" evidence="1">
    <location>
        <begin position="882"/>
        <end position="901"/>
    </location>
</feature>
<dbReference type="Gene3D" id="1.20.1640.10">
    <property type="entry name" value="Multidrug efflux transporter AcrB transmembrane domain"/>
    <property type="match status" value="2"/>
</dbReference>
<keyword evidence="1" id="KW-1133">Transmembrane helix</keyword>
<keyword evidence="1" id="KW-0472">Membrane</keyword>
<dbReference type="Pfam" id="PF00873">
    <property type="entry name" value="ACR_tran"/>
    <property type="match status" value="1"/>
</dbReference>
<keyword evidence="1" id="KW-0812">Transmembrane</keyword>
<dbReference type="Gene3D" id="3.30.70.1440">
    <property type="entry name" value="Multidrug efflux transporter AcrB pore domain"/>
    <property type="match status" value="1"/>
</dbReference>
<evidence type="ECO:0000313" key="3">
    <source>
        <dbReference type="Proteomes" id="UP001597349"/>
    </source>
</evidence>
<feature type="transmembrane region" description="Helical" evidence="1">
    <location>
        <begin position="16"/>
        <end position="35"/>
    </location>
</feature>
<feature type="transmembrane region" description="Helical" evidence="1">
    <location>
        <begin position="389"/>
        <end position="413"/>
    </location>
</feature>
<dbReference type="InterPro" id="IPR027463">
    <property type="entry name" value="AcrB_DN_DC_subdom"/>
</dbReference>
<dbReference type="PANTHER" id="PTHR32063">
    <property type="match status" value="1"/>
</dbReference>
<accession>A0ABW4WFW1</accession>
<dbReference type="PANTHER" id="PTHR32063:SF64">
    <property type="entry name" value="ACRB_ACRD_ACRF FAMILY PROTEIN"/>
    <property type="match status" value="1"/>
</dbReference>
<proteinExistence type="predicted"/>
<dbReference type="EMBL" id="JBHUGY010000028">
    <property type="protein sequence ID" value="MFD2055066.1"/>
    <property type="molecule type" value="Genomic_DNA"/>
</dbReference>
<feature type="transmembrane region" description="Helical" evidence="1">
    <location>
        <begin position="425"/>
        <end position="451"/>
    </location>
</feature>
<dbReference type="SUPFAM" id="SSF82866">
    <property type="entry name" value="Multidrug efflux transporter AcrB transmembrane domain"/>
    <property type="match status" value="2"/>
</dbReference>
<sequence>MKPFNLSDWALDHRSLVWYFMIVFILAGTFSYFNLGREEDPAFTIKTMIINAQWPGASAEEMTRQVTDRIEKKLEELDALDYTRSETIAGQTTVYVELLPTTKARDVTGNWLRVRNIINDIKGEFPSGVVGPFFNDTFGDVYGNIYAFTSDGLTQRQLRDLVEDSRAKLLTVPNAGKIDIIGAQDEAVYLEFSTRKIAALGIDRQSVIETLEAQNAVAQSGFVDAGPERIALRVSGQFTSEESLKAINLRVNDRFFPLTDIATIKRGYVDPPASLFRFNGQPAIGLAIGMTAGANLTNFGKALDEEMKRVVADLPIGVSVERVSDQPAVVEEAVSGFTKALFEAIAIVLAISFISLGLRAGLVVAISIPLVLAITFVVMEYTGISLQRISLGALIIALGLLVDDAMIAVEMMVARLESGDELRKAATYVYTSTAFPMLTGTLVTVAGFIPIGLNSSAAGEFTFTLFVVIAVSLVVSWVVAVLFTPLLGVAILPKTMKSHHERKGRGARGFAWLLGAAMRWRWVTIIATIAVFGLSLGGLGLVQQQFFPASDRVELVVDWSMPQNSTITETNRQMTDFEREKLVGNPDIDHWTTHVGEGAPRFILSYDVQTPAVWFGQVVIVAKDLEARDRLRTDLQAYVAKTFPGTDAFVKLLDIGPPVGKPVQYRISGPDIQTVRELSHRFGAIVNRHPLIANMTYDWNEPSRVVKVDVLQDKARQLGVSSEDIANALNSIVEGSSATQIRDSIYLIDVIGRAQDAERGSIETLRDLQLPGSNGKSVPLSAVAKFRYELEQPMIARRDRIPTVTVKAAVTGPTQPATIVEQLKPQVEKFTKALPAGYKVEIGGSVESSADAQGPIAAVAPLMLFAMATILMIQLQSFSRLFLVFAVAPLALIGVVAALLLSNAPMGFVAILGVLALIGILIRNSVILVVQIENLRSEGVPPWRAVVEATEHRMRPILLTAAAATLALIPISREIFWGPMAYAMMGGIVAGTVLTLLFLPALYVAWFRIPREDPDASPDAARA</sequence>
<feature type="transmembrane region" description="Helical" evidence="1">
    <location>
        <begin position="982"/>
        <end position="1006"/>
    </location>
</feature>